<proteinExistence type="predicted"/>
<protein>
    <submittedName>
        <fullName evidence="1">Uncharacterized protein</fullName>
    </submittedName>
</protein>
<dbReference type="Proteomes" id="UP000054217">
    <property type="component" value="Unassembled WGS sequence"/>
</dbReference>
<organism evidence="1 2">
    <name type="scientific">Pisolithus tinctorius Marx 270</name>
    <dbReference type="NCBI Taxonomy" id="870435"/>
    <lineage>
        <taxon>Eukaryota</taxon>
        <taxon>Fungi</taxon>
        <taxon>Dikarya</taxon>
        <taxon>Basidiomycota</taxon>
        <taxon>Agaricomycotina</taxon>
        <taxon>Agaricomycetes</taxon>
        <taxon>Agaricomycetidae</taxon>
        <taxon>Boletales</taxon>
        <taxon>Sclerodermatineae</taxon>
        <taxon>Pisolithaceae</taxon>
        <taxon>Pisolithus</taxon>
    </lineage>
</organism>
<keyword evidence="2" id="KW-1185">Reference proteome</keyword>
<gene>
    <name evidence="1" type="ORF">M404DRAFT_133419</name>
</gene>
<evidence type="ECO:0000313" key="1">
    <source>
        <dbReference type="EMBL" id="KIO08949.1"/>
    </source>
</evidence>
<accession>A0A0C3PL04</accession>
<dbReference type="EMBL" id="KN831956">
    <property type="protein sequence ID" value="KIO08949.1"/>
    <property type="molecule type" value="Genomic_DNA"/>
</dbReference>
<dbReference type="InParanoid" id="A0A0C3PL04"/>
<sequence>MSSICSVVLFANGQCLIDVIISSTVAAMSPIFKFHSTVVMNFIAADHIFCAYPTLTP</sequence>
<evidence type="ECO:0000313" key="2">
    <source>
        <dbReference type="Proteomes" id="UP000054217"/>
    </source>
</evidence>
<reference evidence="2" key="2">
    <citation type="submission" date="2015-01" db="EMBL/GenBank/DDBJ databases">
        <title>Evolutionary Origins and Diversification of the Mycorrhizal Mutualists.</title>
        <authorList>
            <consortium name="DOE Joint Genome Institute"/>
            <consortium name="Mycorrhizal Genomics Consortium"/>
            <person name="Kohler A."/>
            <person name="Kuo A."/>
            <person name="Nagy L.G."/>
            <person name="Floudas D."/>
            <person name="Copeland A."/>
            <person name="Barry K.W."/>
            <person name="Cichocki N."/>
            <person name="Veneault-Fourrey C."/>
            <person name="LaButti K."/>
            <person name="Lindquist E.A."/>
            <person name="Lipzen A."/>
            <person name="Lundell T."/>
            <person name="Morin E."/>
            <person name="Murat C."/>
            <person name="Riley R."/>
            <person name="Ohm R."/>
            <person name="Sun H."/>
            <person name="Tunlid A."/>
            <person name="Henrissat B."/>
            <person name="Grigoriev I.V."/>
            <person name="Hibbett D.S."/>
            <person name="Martin F."/>
        </authorList>
    </citation>
    <scope>NUCLEOTIDE SEQUENCE [LARGE SCALE GENOMIC DNA]</scope>
    <source>
        <strain evidence="2">Marx 270</strain>
    </source>
</reference>
<name>A0A0C3PL04_PISTI</name>
<reference evidence="1 2" key="1">
    <citation type="submission" date="2014-04" db="EMBL/GenBank/DDBJ databases">
        <authorList>
            <consortium name="DOE Joint Genome Institute"/>
            <person name="Kuo A."/>
            <person name="Kohler A."/>
            <person name="Costa M.D."/>
            <person name="Nagy L.G."/>
            <person name="Floudas D."/>
            <person name="Copeland A."/>
            <person name="Barry K.W."/>
            <person name="Cichocki N."/>
            <person name="Veneault-Fourrey C."/>
            <person name="LaButti K."/>
            <person name="Lindquist E.A."/>
            <person name="Lipzen A."/>
            <person name="Lundell T."/>
            <person name="Morin E."/>
            <person name="Murat C."/>
            <person name="Sun H."/>
            <person name="Tunlid A."/>
            <person name="Henrissat B."/>
            <person name="Grigoriev I.V."/>
            <person name="Hibbett D.S."/>
            <person name="Martin F."/>
            <person name="Nordberg H.P."/>
            <person name="Cantor M.N."/>
            <person name="Hua S.X."/>
        </authorList>
    </citation>
    <scope>NUCLEOTIDE SEQUENCE [LARGE SCALE GENOMIC DNA]</scope>
    <source>
        <strain evidence="1 2">Marx 270</strain>
    </source>
</reference>
<dbReference type="HOGENOM" id="CLU_195668_0_0_1"/>
<dbReference type="AlphaFoldDB" id="A0A0C3PL04"/>
<dbReference type="OrthoDB" id="3183574at2759"/>